<keyword evidence="5 9" id="KW-0418">Kinase</keyword>
<dbReference type="EMBL" id="FOAN01000004">
    <property type="protein sequence ID" value="SEL60928.1"/>
    <property type="molecule type" value="Genomic_DNA"/>
</dbReference>
<dbReference type="STRING" id="1036779.SAMN04515666_104441"/>
<dbReference type="Proteomes" id="UP000199664">
    <property type="component" value="Unassembled WGS sequence"/>
</dbReference>
<evidence type="ECO:0000313" key="10">
    <source>
        <dbReference type="Proteomes" id="UP000199664"/>
    </source>
</evidence>
<dbReference type="InterPro" id="IPR003594">
    <property type="entry name" value="HATPase_dom"/>
</dbReference>
<dbReference type="AlphaFoldDB" id="A0A1H7RLN7"/>
<evidence type="ECO:0000259" key="8">
    <source>
        <dbReference type="PROSITE" id="PS50109"/>
    </source>
</evidence>
<reference evidence="10" key="1">
    <citation type="submission" date="2016-10" db="EMBL/GenBank/DDBJ databases">
        <authorList>
            <person name="Varghese N."/>
            <person name="Submissions S."/>
        </authorList>
    </citation>
    <scope>NUCLEOTIDE SEQUENCE [LARGE SCALE GENOMIC DNA]</scope>
    <source>
        <strain evidence="10">LMG 26383,CCUG 61248,R- 45681</strain>
    </source>
</reference>
<keyword evidence="3" id="KW-0597">Phosphoprotein</keyword>
<gene>
    <name evidence="9" type="ORF">SAMN04515666_104441</name>
</gene>
<keyword evidence="4" id="KW-0808">Transferase</keyword>
<dbReference type="EC" id="2.7.13.3" evidence="2"/>
<evidence type="ECO:0000256" key="3">
    <source>
        <dbReference type="ARBA" id="ARBA00022553"/>
    </source>
</evidence>
<keyword evidence="7" id="KW-0812">Transmembrane</keyword>
<dbReference type="Gene3D" id="3.30.565.10">
    <property type="entry name" value="Histidine kinase-like ATPase, C-terminal domain"/>
    <property type="match status" value="1"/>
</dbReference>
<dbReference type="PANTHER" id="PTHR43711">
    <property type="entry name" value="TWO-COMPONENT HISTIDINE KINASE"/>
    <property type="match status" value="1"/>
</dbReference>
<keyword evidence="7" id="KW-1133">Transmembrane helix</keyword>
<dbReference type="Gene3D" id="1.10.287.130">
    <property type="match status" value="1"/>
</dbReference>
<dbReference type="CDD" id="cd00075">
    <property type="entry name" value="HATPase"/>
    <property type="match status" value="1"/>
</dbReference>
<comment type="catalytic activity">
    <reaction evidence="1">
        <text>ATP + protein L-histidine = ADP + protein N-phospho-L-histidine.</text>
        <dbReference type="EC" id="2.7.13.3"/>
    </reaction>
</comment>
<evidence type="ECO:0000256" key="2">
    <source>
        <dbReference type="ARBA" id="ARBA00012438"/>
    </source>
</evidence>
<feature type="domain" description="Histidine kinase" evidence="8">
    <location>
        <begin position="624"/>
        <end position="841"/>
    </location>
</feature>
<dbReference type="Pfam" id="PF02518">
    <property type="entry name" value="HATPase_c"/>
    <property type="match status" value="1"/>
</dbReference>
<accession>A0A1H7RLN7</accession>
<dbReference type="InterPro" id="IPR036097">
    <property type="entry name" value="HisK_dim/P_sf"/>
</dbReference>
<keyword evidence="7" id="KW-0472">Membrane</keyword>
<dbReference type="PROSITE" id="PS50109">
    <property type="entry name" value="HIS_KIN"/>
    <property type="match status" value="1"/>
</dbReference>
<dbReference type="InterPro" id="IPR005467">
    <property type="entry name" value="His_kinase_dom"/>
</dbReference>
<evidence type="ECO:0000256" key="6">
    <source>
        <dbReference type="ARBA" id="ARBA00023012"/>
    </source>
</evidence>
<dbReference type="CDD" id="cd00082">
    <property type="entry name" value="HisKA"/>
    <property type="match status" value="1"/>
</dbReference>
<dbReference type="InterPro" id="IPR003661">
    <property type="entry name" value="HisK_dim/P_dom"/>
</dbReference>
<keyword evidence="10" id="KW-1185">Reference proteome</keyword>
<feature type="transmembrane region" description="Helical" evidence="7">
    <location>
        <begin position="73"/>
        <end position="94"/>
    </location>
</feature>
<evidence type="ECO:0000256" key="7">
    <source>
        <dbReference type="SAM" id="Phobius"/>
    </source>
</evidence>
<dbReference type="GO" id="GO:0000155">
    <property type="term" value="F:phosphorelay sensor kinase activity"/>
    <property type="evidence" value="ECO:0007669"/>
    <property type="project" value="InterPro"/>
</dbReference>
<dbReference type="InterPro" id="IPR050736">
    <property type="entry name" value="Sensor_HK_Regulatory"/>
</dbReference>
<dbReference type="SUPFAM" id="SSF55874">
    <property type="entry name" value="ATPase domain of HSP90 chaperone/DNA topoisomerase II/histidine kinase"/>
    <property type="match status" value="1"/>
</dbReference>
<protein>
    <recommendedName>
        <fullName evidence="2">histidine kinase</fullName>
        <ecNumber evidence="2">2.7.13.3</ecNumber>
    </recommendedName>
</protein>
<evidence type="ECO:0000256" key="5">
    <source>
        <dbReference type="ARBA" id="ARBA00022777"/>
    </source>
</evidence>
<proteinExistence type="predicted"/>
<dbReference type="OrthoDB" id="9797304at2"/>
<dbReference type="SUPFAM" id="SSF55785">
    <property type="entry name" value="PYP-like sensor domain (PAS domain)"/>
    <property type="match status" value="2"/>
</dbReference>
<dbReference type="InterPro" id="IPR035965">
    <property type="entry name" value="PAS-like_dom_sf"/>
</dbReference>
<dbReference type="InterPro" id="IPR004358">
    <property type="entry name" value="Sig_transdc_His_kin-like_C"/>
</dbReference>
<dbReference type="PRINTS" id="PR00344">
    <property type="entry name" value="BCTRLSENSOR"/>
</dbReference>
<dbReference type="Pfam" id="PF12860">
    <property type="entry name" value="PAS_7"/>
    <property type="match status" value="2"/>
</dbReference>
<evidence type="ECO:0000256" key="1">
    <source>
        <dbReference type="ARBA" id="ARBA00000085"/>
    </source>
</evidence>
<dbReference type="Gene3D" id="3.30.450.20">
    <property type="entry name" value="PAS domain"/>
    <property type="match status" value="2"/>
</dbReference>
<evidence type="ECO:0000256" key="4">
    <source>
        <dbReference type="ARBA" id="ARBA00022679"/>
    </source>
</evidence>
<sequence length="849" mass="92565">MADCRVGRDRPAATGRLAWNRTDARMRRARQVGREMNGVVRLLLPGLAGAAPAPALAQAEALLPLRADWLSTGGLSLIFVGLVVFATTTSILYVRERSRWTRREGELAAGLEAARGHQERLSALLASDRQVVLSWDGPKASPVVEGDSGFLGIGGPAPALAYGTWAPPAEAKRLELATEALKERGEAFSFTFRAKAGRFVDAEGRPVAGRAVIRLREVGGERARALALENELGKLATDHAALTTLLAGVPQPVWMRATDGRLTWVNAAYARAVEAADCQQAVTAGLDLFDRSEREAAAKARKDGRVFQLRAPVVMAGQRRIVDVMETPTPSGYAGIATDMSELEAVRADLQRQMDAHVRTLDRLKTGVAVFDASQRLVYRNSGYEALWSLDPGFLDSNPTDGEILDRLRTERRLPELGDYRTWKAQVHAAYTATRASEDWWYLPDGRTVHVVASPNPQGGVTYLFDDETERFTLESRFNALSRTQRETLDSLREGVAVFGSDGRLKLSNPAFAQLWKLTPERAAAAPHIDEVVTLSRPLFPDDAVWTEIRSAVAGVRDAREDYRCHMERRDGTVLDCTATPLPDGATLITFADVTAGVNVERALTERNDALERASRLREEFVHHVSYELRSPLTNIIGFAQLLGEETVGALNEKQRDYTGHIVRSSGALLAIINDILDLASIDNGALALDIEEVDVAKSIAQAATGLQDRLADSKLRLQVDIAPQTGPLRADPKRLRQILFNLLSNAIGFSQPGQTISVSAGRFGGEIRITVADEGRGIPDEVKEKVFDRFESHSLGSRHRGVGLGLSMVRSIVELHGGRVELDSALGKGTRVTVVFPPEGMRISDAAE</sequence>
<evidence type="ECO:0000313" key="9">
    <source>
        <dbReference type="EMBL" id="SEL60928.1"/>
    </source>
</evidence>
<dbReference type="FunFam" id="3.30.565.10:FF:000006">
    <property type="entry name" value="Sensor histidine kinase WalK"/>
    <property type="match status" value="1"/>
</dbReference>
<keyword evidence="6" id="KW-0902">Two-component regulatory system</keyword>
<dbReference type="SUPFAM" id="SSF47384">
    <property type="entry name" value="Homodimeric domain of signal transducing histidine kinase"/>
    <property type="match status" value="1"/>
</dbReference>
<dbReference type="SMART" id="SM00091">
    <property type="entry name" value="PAS"/>
    <property type="match status" value="2"/>
</dbReference>
<dbReference type="PANTHER" id="PTHR43711:SF1">
    <property type="entry name" value="HISTIDINE KINASE 1"/>
    <property type="match status" value="1"/>
</dbReference>
<name>A0A1H7RLN7_9HYPH</name>
<dbReference type="Pfam" id="PF00512">
    <property type="entry name" value="HisKA"/>
    <property type="match status" value="1"/>
</dbReference>
<dbReference type="SMART" id="SM00388">
    <property type="entry name" value="HisKA"/>
    <property type="match status" value="1"/>
</dbReference>
<dbReference type="SMART" id="SM00387">
    <property type="entry name" value="HATPase_c"/>
    <property type="match status" value="1"/>
</dbReference>
<organism evidence="9 10">
    <name type="scientific">Bosea lupini</name>
    <dbReference type="NCBI Taxonomy" id="1036779"/>
    <lineage>
        <taxon>Bacteria</taxon>
        <taxon>Pseudomonadati</taxon>
        <taxon>Pseudomonadota</taxon>
        <taxon>Alphaproteobacteria</taxon>
        <taxon>Hyphomicrobiales</taxon>
        <taxon>Boseaceae</taxon>
        <taxon>Bosea</taxon>
    </lineage>
</organism>
<dbReference type="InterPro" id="IPR000014">
    <property type="entry name" value="PAS"/>
</dbReference>
<dbReference type="InterPro" id="IPR036890">
    <property type="entry name" value="HATPase_C_sf"/>
</dbReference>